<reference evidence="1 2" key="1">
    <citation type="submission" date="2016-09" db="EMBL/GenBank/DDBJ databases">
        <title>Couchioplanes caeruleus draft genome sequence.</title>
        <authorList>
            <person name="Sheehan J."/>
            <person name="Caffrey P."/>
        </authorList>
    </citation>
    <scope>NUCLEOTIDE SEQUENCE [LARGE SCALE GENOMIC DNA]</scope>
    <source>
        <strain evidence="1 2">DSM 43634</strain>
    </source>
</reference>
<dbReference type="RefSeq" id="WP_143162768.1">
    <property type="nucleotide sequence ID" value="NZ_MEIA01000197.1"/>
</dbReference>
<keyword evidence="2" id="KW-1185">Reference proteome</keyword>
<evidence type="ECO:0000313" key="2">
    <source>
        <dbReference type="Proteomes" id="UP000182486"/>
    </source>
</evidence>
<gene>
    <name evidence="1" type="ORF">BG844_18735</name>
</gene>
<sequence length="81" mass="9158">MLSVNECCCWPPFDKDAAHLVGAMIDLDLGSRRPGSVICAVVWNSSKIEHFSHSLRQFAPGFHELIGRSVFLDHHRHQFAK</sequence>
<proteinExistence type="predicted"/>
<dbReference type="AlphaFoldDB" id="A0A1K0FIT3"/>
<evidence type="ECO:0000313" key="1">
    <source>
        <dbReference type="EMBL" id="OJF12767.1"/>
    </source>
</evidence>
<organism evidence="1 2">
    <name type="scientific">Couchioplanes caeruleus subsp. caeruleus</name>
    <dbReference type="NCBI Taxonomy" id="56427"/>
    <lineage>
        <taxon>Bacteria</taxon>
        <taxon>Bacillati</taxon>
        <taxon>Actinomycetota</taxon>
        <taxon>Actinomycetes</taxon>
        <taxon>Micromonosporales</taxon>
        <taxon>Micromonosporaceae</taxon>
        <taxon>Couchioplanes</taxon>
    </lineage>
</organism>
<protein>
    <submittedName>
        <fullName evidence="1">Uncharacterized protein</fullName>
    </submittedName>
</protein>
<name>A0A1K0FIT3_9ACTN</name>
<comment type="caution">
    <text evidence="1">The sequence shown here is derived from an EMBL/GenBank/DDBJ whole genome shotgun (WGS) entry which is preliminary data.</text>
</comment>
<accession>A0A1K0FIT3</accession>
<dbReference type="Proteomes" id="UP000182486">
    <property type="component" value="Unassembled WGS sequence"/>
</dbReference>
<dbReference type="EMBL" id="MEIA01000197">
    <property type="protein sequence ID" value="OJF12767.1"/>
    <property type="molecule type" value="Genomic_DNA"/>
</dbReference>